<organism evidence="2 3">
    <name type="scientific">Salinicola rhizosphaerae</name>
    <dbReference type="NCBI Taxonomy" id="1443141"/>
    <lineage>
        <taxon>Bacteria</taxon>
        <taxon>Pseudomonadati</taxon>
        <taxon>Pseudomonadota</taxon>
        <taxon>Gammaproteobacteria</taxon>
        <taxon>Oceanospirillales</taxon>
        <taxon>Halomonadaceae</taxon>
        <taxon>Salinicola</taxon>
    </lineage>
</organism>
<accession>A0ABQ3E217</accession>
<dbReference type="PIRSF" id="PIRSF018266">
    <property type="entry name" value="FecR"/>
    <property type="match status" value="1"/>
</dbReference>
<comment type="caution">
    <text evidence="2">The sequence shown here is derived from an EMBL/GenBank/DDBJ whole genome shotgun (WGS) entry which is preliminary data.</text>
</comment>
<name>A0ABQ3E217_9GAMM</name>
<dbReference type="PANTHER" id="PTHR30273">
    <property type="entry name" value="PERIPLASMIC SIGNAL SENSOR AND SIGMA FACTOR ACTIVATOR FECR-RELATED"/>
    <property type="match status" value="1"/>
</dbReference>
<sequence>MRESSAAPAASVVRRAIDWHIQLESSAGADHDRIRTQIARWCAEREAHALAWARIARLTGEFDDMVRQLPEPSASLDILGRAEREVDRRRAMKLMLGGLAIGGAGLWFARPRLPWQADYVTGTGEQRHLRLDDGTSIMLNTDSALNVAFTPDERRLILKSGEIMIESGPDTGSPHHRPLRLSCRHGMCEALGTRFSVRDEATYSQLSVSEGRVALDPLGAARRILERGETVRFDGTTSTSVTRPVLDPDAWSRGMLAVRDIRLARFLKELARYRHGVVGCDERIADLRLSGVFQLDDQARLLRHLERTLPIRIVSRTRWWVRAEPA</sequence>
<dbReference type="InterPro" id="IPR012373">
    <property type="entry name" value="Ferrdict_sens_TM"/>
</dbReference>
<dbReference type="EMBL" id="BMZI01000003">
    <property type="protein sequence ID" value="GHB18472.1"/>
    <property type="molecule type" value="Genomic_DNA"/>
</dbReference>
<reference evidence="3" key="1">
    <citation type="journal article" date="2019" name="Int. J. Syst. Evol. Microbiol.">
        <title>The Global Catalogue of Microorganisms (GCM) 10K type strain sequencing project: providing services to taxonomists for standard genome sequencing and annotation.</title>
        <authorList>
            <consortium name="The Broad Institute Genomics Platform"/>
            <consortium name="The Broad Institute Genome Sequencing Center for Infectious Disease"/>
            <person name="Wu L."/>
            <person name="Ma J."/>
        </authorList>
    </citation>
    <scope>NUCLEOTIDE SEQUENCE [LARGE SCALE GENOMIC DNA]</scope>
    <source>
        <strain evidence="3">KCTC 32998</strain>
    </source>
</reference>
<feature type="domain" description="FecR protein" evidence="1">
    <location>
        <begin position="118"/>
        <end position="213"/>
    </location>
</feature>
<dbReference type="RefSeq" id="WP_189444209.1">
    <property type="nucleotide sequence ID" value="NZ_BMZI01000003.1"/>
</dbReference>
<gene>
    <name evidence="2" type="primary">foxR</name>
    <name evidence="2" type="ORF">GCM10009038_16880</name>
</gene>
<protein>
    <submittedName>
        <fullName evidence="2">Anti-sigma factor FoxR</fullName>
    </submittedName>
</protein>
<evidence type="ECO:0000259" key="1">
    <source>
        <dbReference type="Pfam" id="PF04773"/>
    </source>
</evidence>
<keyword evidence="3" id="KW-1185">Reference proteome</keyword>
<dbReference type="Pfam" id="PF04773">
    <property type="entry name" value="FecR"/>
    <property type="match status" value="1"/>
</dbReference>
<proteinExistence type="predicted"/>
<dbReference type="InterPro" id="IPR006860">
    <property type="entry name" value="FecR"/>
</dbReference>
<dbReference type="Proteomes" id="UP000646745">
    <property type="component" value="Unassembled WGS sequence"/>
</dbReference>
<dbReference type="PANTHER" id="PTHR30273:SF2">
    <property type="entry name" value="PROTEIN FECR"/>
    <property type="match status" value="1"/>
</dbReference>
<dbReference type="Gene3D" id="2.60.120.1440">
    <property type="match status" value="1"/>
</dbReference>
<evidence type="ECO:0000313" key="3">
    <source>
        <dbReference type="Proteomes" id="UP000646745"/>
    </source>
</evidence>
<evidence type="ECO:0000313" key="2">
    <source>
        <dbReference type="EMBL" id="GHB18472.1"/>
    </source>
</evidence>